<evidence type="ECO:0000256" key="1">
    <source>
        <dbReference type="SAM" id="MobiDB-lite"/>
    </source>
</evidence>
<dbReference type="Proteomes" id="UP000233551">
    <property type="component" value="Unassembled WGS sequence"/>
</dbReference>
<accession>A0A2I0JLC8</accession>
<feature type="region of interest" description="Disordered" evidence="1">
    <location>
        <begin position="16"/>
        <end position="40"/>
    </location>
</feature>
<feature type="region of interest" description="Disordered" evidence="1">
    <location>
        <begin position="100"/>
        <end position="157"/>
    </location>
</feature>
<gene>
    <name evidence="2" type="ORF">CRG98_022588</name>
</gene>
<comment type="caution">
    <text evidence="2">The sequence shown here is derived from an EMBL/GenBank/DDBJ whole genome shotgun (WGS) entry which is preliminary data.</text>
</comment>
<dbReference type="AlphaFoldDB" id="A0A2I0JLC8"/>
<evidence type="ECO:0000313" key="2">
    <source>
        <dbReference type="EMBL" id="PKI57084.1"/>
    </source>
</evidence>
<evidence type="ECO:0000313" key="3">
    <source>
        <dbReference type="Proteomes" id="UP000233551"/>
    </source>
</evidence>
<sequence length="222" mass="24310">MAGPEKKKIVRAGRAALAGCPRSPPARRSPKSRISAIPPKSAEILTEKRKRLQLNRGKYNSKGDEQDPVREIEKLALVWGNFEIGDFGNPHRKTRLFPSIPAVSTPAKSKSDTAQPKWCPKPSPEPLSRRPGARIATRSPVAAAPPDPGRPLANGHRPISFASQVQPRSSAHFGPTSPIRPSALPDGFLLWAGHPIRPDSSGDFFYFYKEAPQLFELGKFLT</sequence>
<reference evidence="2 3" key="1">
    <citation type="submission" date="2017-11" db="EMBL/GenBank/DDBJ databases">
        <title>De-novo sequencing of pomegranate (Punica granatum L.) genome.</title>
        <authorList>
            <person name="Akparov Z."/>
            <person name="Amiraslanov A."/>
            <person name="Hajiyeva S."/>
            <person name="Abbasov M."/>
            <person name="Kaur K."/>
            <person name="Hamwieh A."/>
            <person name="Solovyev V."/>
            <person name="Salamov A."/>
            <person name="Braich B."/>
            <person name="Kosarev P."/>
            <person name="Mahmoud A."/>
            <person name="Hajiyev E."/>
            <person name="Babayeva S."/>
            <person name="Izzatullayeva V."/>
            <person name="Mammadov A."/>
            <person name="Mammadov A."/>
            <person name="Sharifova S."/>
            <person name="Ojaghi J."/>
            <person name="Eynullazada K."/>
            <person name="Bayramov B."/>
            <person name="Abdulazimova A."/>
            <person name="Shahmuradov I."/>
        </authorList>
    </citation>
    <scope>NUCLEOTIDE SEQUENCE [LARGE SCALE GENOMIC DNA]</scope>
    <source>
        <strain evidence="3">cv. AG2017</strain>
        <tissue evidence="2">Leaf</tissue>
    </source>
</reference>
<proteinExistence type="predicted"/>
<keyword evidence="3" id="KW-1185">Reference proteome</keyword>
<name>A0A2I0JLC8_PUNGR</name>
<dbReference type="EMBL" id="PGOL01001537">
    <property type="protein sequence ID" value="PKI57084.1"/>
    <property type="molecule type" value="Genomic_DNA"/>
</dbReference>
<organism evidence="2 3">
    <name type="scientific">Punica granatum</name>
    <name type="common">Pomegranate</name>
    <dbReference type="NCBI Taxonomy" id="22663"/>
    <lineage>
        <taxon>Eukaryota</taxon>
        <taxon>Viridiplantae</taxon>
        <taxon>Streptophyta</taxon>
        <taxon>Embryophyta</taxon>
        <taxon>Tracheophyta</taxon>
        <taxon>Spermatophyta</taxon>
        <taxon>Magnoliopsida</taxon>
        <taxon>eudicotyledons</taxon>
        <taxon>Gunneridae</taxon>
        <taxon>Pentapetalae</taxon>
        <taxon>rosids</taxon>
        <taxon>malvids</taxon>
        <taxon>Myrtales</taxon>
        <taxon>Lythraceae</taxon>
        <taxon>Punica</taxon>
    </lineage>
</organism>
<protein>
    <submittedName>
        <fullName evidence="2">Uncharacterized protein</fullName>
    </submittedName>
</protein>